<dbReference type="AlphaFoldDB" id="A0A9N7YP91"/>
<sequence length="140" mass="15526">MKKKQQVEEEVKEKQQVEQEVKKKQQVEEEVKEEAAGRTGGEEEAAGRTGGEEEAAGRRGGERRSSRSPKNPQQKIIKRVIGLEGDFISPGGMSFTSPEVDVNLNLSVSGLIGRELHCITLVSNWTHWHHLVVKVTHCGS</sequence>
<dbReference type="Proteomes" id="UP001153269">
    <property type="component" value="Unassembled WGS sequence"/>
</dbReference>
<feature type="region of interest" description="Disordered" evidence="1">
    <location>
        <begin position="1"/>
        <end position="75"/>
    </location>
</feature>
<evidence type="ECO:0000313" key="2">
    <source>
        <dbReference type="EMBL" id="CAB1431509.1"/>
    </source>
</evidence>
<gene>
    <name evidence="2" type="ORF">PLEPLA_LOCUS19566</name>
</gene>
<name>A0A9N7YP91_PLEPL</name>
<feature type="compositionally biased region" description="Basic and acidic residues" evidence="1">
    <location>
        <begin position="1"/>
        <end position="36"/>
    </location>
</feature>
<accession>A0A9N7YP91</accession>
<comment type="caution">
    <text evidence="2">The sequence shown here is derived from an EMBL/GenBank/DDBJ whole genome shotgun (WGS) entry which is preliminary data.</text>
</comment>
<reference evidence="2" key="1">
    <citation type="submission" date="2020-03" db="EMBL/GenBank/DDBJ databases">
        <authorList>
            <person name="Weist P."/>
        </authorList>
    </citation>
    <scope>NUCLEOTIDE SEQUENCE</scope>
</reference>
<keyword evidence="3" id="KW-1185">Reference proteome</keyword>
<protein>
    <submittedName>
        <fullName evidence="2">Uncharacterized protein</fullName>
    </submittedName>
</protein>
<proteinExistence type="predicted"/>
<organism evidence="2 3">
    <name type="scientific">Pleuronectes platessa</name>
    <name type="common">European plaice</name>
    <dbReference type="NCBI Taxonomy" id="8262"/>
    <lineage>
        <taxon>Eukaryota</taxon>
        <taxon>Metazoa</taxon>
        <taxon>Chordata</taxon>
        <taxon>Craniata</taxon>
        <taxon>Vertebrata</taxon>
        <taxon>Euteleostomi</taxon>
        <taxon>Actinopterygii</taxon>
        <taxon>Neopterygii</taxon>
        <taxon>Teleostei</taxon>
        <taxon>Neoteleostei</taxon>
        <taxon>Acanthomorphata</taxon>
        <taxon>Carangaria</taxon>
        <taxon>Pleuronectiformes</taxon>
        <taxon>Pleuronectoidei</taxon>
        <taxon>Pleuronectidae</taxon>
        <taxon>Pleuronectes</taxon>
    </lineage>
</organism>
<dbReference type="EMBL" id="CADEAL010001344">
    <property type="protein sequence ID" value="CAB1431509.1"/>
    <property type="molecule type" value="Genomic_DNA"/>
</dbReference>
<evidence type="ECO:0000256" key="1">
    <source>
        <dbReference type="SAM" id="MobiDB-lite"/>
    </source>
</evidence>
<feature type="compositionally biased region" description="Basic and acidic residues" evidence="1">
    <location>
        <begin position="55"/>
        <end position="65"/>
    </location>
</feature>
<evidence type="ECO:0000313" key="3">
    <source>
        <dbReference type="Proteomes" id="UP001153269"/>
    </source>
</evidence>